<evidence type="ECO:0000313" key="5">
    <source>
        <dbReference type="Proteomes" id="UP000466554"/>
    </source>
</evidence>
<dbReference type="Gene3D" id="1.20.200.10">
    <property type="entry name" value="Fumarase/aspartase (Central domain)"/>
    <property type="match status" value="1"/>
</dbReference>
<dbReference type="PANTHER" id="PTHR43172">
    <property type="entry name" value="ADENYLOSUCCINATE LYASE"/>
    <property type="match status" value="1"/>
</dbReference>
<keyword evidence="4" id="KW-0413">Isomerase</keyword>
<dbReference type="Proteomes" id="UP000466554">
    <property type="component" value="Chromosome"/>
</dbReference>
<evidence type="ECO:0000256" key="2">
    <source>
        <dbReference type="ARBA" id="ARBA00034772"/>
    </source>
</evidence>
<protein>
    <submittedName>
        <fullName evidence="4">3-carboxy-cis,cis-muconate cycloisomerase</fullName>
    </submittedName>
</protein>
<dbReference type="InterPro" id="IPR000362">
    <property type="entry name" value="Fumarate_lyase_fam"/>
</dbReference>
<evidence type="ECO:0000256" key="1">
    <source>
        <dbReference type="ARBA" id="ARBA00023239"/>
    </source>
</evidence>
<dbReference type="GO" id="GO:0016829">
    <property type="term" value="F:lyase activity"/>
    <property type="evidence" value="ECO:0007669"/>
    <property type="project" value="UniProtKB-KW"/>
</dbReference>
<dbReference type="EMBL" id="AP022598">
    <property type="protein sequence ID" value="BBY78650.1"/>
    <property type="molecule type" value="Genomic_DNA"/>
</dbReference>
<dbReference type="InterPro" id="IPR020557">
    <property type="entry name" value="Fumarate_lyase_CS"/>
</dbReference>
<comment type="similarity">
    <text evidence="2">Belongs to the class-II fumarase/aspartase family.</text>
</comment>
<dbReference type="PANTHER" id="PTHR43172:SF2">
    <property type="entry name" value="ADENYLOSUCCINATE LYASE C-TERMINAL DOMAIN-CONTAINING PROTEIN"/>
    <property type="match status" value="1"/>
</dbReference>
<dbReference type="PRINTS" id="PR00149">
    <property type="entry name" value="FUMRATELYASE"/>
</dbReference>
<feature type="domain" description="Fumarate lyase N-terminal" evidence="3">
    <location>
        <begin position="64"/>
        <end position="271"/>
    </location>
</feature>
<organism evidence="4 5">
    <name type="scientific">Mycolicibacterium parafortuitum</name>
    <name type="common">Mycobacterium parafortuitum</name>
    <dbReference type="NCBI Taxonomy" id="39692"/>
    <lineage>
        <taxon>Bacteria</taxon>
        <taxon>Bacillati</taxon>
        <taxon>Actinomycetota</taxon>
        <taxon>Actinomycetes</taxon>
        <taxon>Mycobacteriales</taxon>
        <taxon>Mycobacteriaceae</taxon>
        <taxon>Mycolicibacterium</taxon>
    </lineage>
</organism>
<accession>A0A7I7UC25</accession>
<keyword evidence="1" id="KW-0456">Lyase</keyword>
<evidence type="ECO:0000313" key="4">
    <source>
        <dbReference type="EMBL" id="BBY78650.1"/>
    </source>
</evidence>
<dbReference type="GO" id="GO:0016853">
    <property type="term" value="F:isomerase activity"/>
    <property type="evidence" value="ECO:0007669"/>
    <property type="project" value="UniProtKB-KW"/>
</dbReference>
<reference evidence="4 5" key="1">
    <citation type="journal article" date="2019" name="Emerg. Microbes Infect.">
        <title>Comprehensive subspecies identification of 175 nontuberculous mycobacteria species based on 7547 genomic profiles.</title>
        <authorList>
            <person name="Matsumoto Y."/>
            <person name="Kinjo T."/>
            <person name="Motooka D."/>
            <person name="Nabeya D."/>
            <person name="Jung N."/>
            <person name="Uechi K."/>
            <person name="Horii T."/>
            <person name="Iida T."/>
            <person name="Fujita J."/>
            <person name="Nakamura S."/>
        </authorList>
    </citation>
    <scope>NUCLEOTIDE SEQUENCE [LARGE SCALE GENOMIC DNA]</scope>
    <source>
        <strain evidence="4 5">JCM 6367</strain>
    </source>
</reference>
<dbReference type="AlphaFoldDB" id="A0A7I7UC25"/>
<dbReference type="InterPro" id="IPR022761">
    <property type="entry name" value="Fumarate_lyase_N"/>
</dbReference>
<evidence type="ECO:0000259" key="3">
    <source>
        <dbReference type="Pfam" id="PF00206"/>
    </source>
</evidence>
<dbReference type="InterPro" id="IPR008948">
    <property type="entry name" value="L-Aspartase-like"/>
</dbReference>
<sequence>MSDDAFLAAMVGVEQAWLGCLVDAGIAPSDARADLRVADGDVETIARRADVDGNPVSALVALLRDRSDGETARWLHRGLTSQDVLDTALVICLRDVLIRVGAECTAQVRALSDLIETHRGAPVLAHTLTQAALPSTLGVKIARWLGGVLDAAEPLTGLRTALPVQVGGAAGTLAATTELAGSVDAALALSDALADELMLAPALPWHTTRSPLTRIGDALVTCCDAWGHIAADVTTGSRPEIGELAEGSGGGSSTMPHKNNPVRAVLIRRAALTAGPLGAILHAASAESVDERSDGAWHAEWATLRTLARRTVVAAAHTSDLVCGLRIDETRAAANLAAVEGVLSEQWTMTELTGRPAFSDYTGAADRIVDATLSRARRFLEESS</sequence>
<name>A0A7I7UC25_MYCPF</name>
<dbReference type="SUPFAM" id="SSF48557">
    <property type="entry name" value="L-aspartase-like"/>
    <property type="match status" value="1"/>
</dbReference>
<proteinExistence type="inferred from homology"/>
<dbReference type="PROSITE" id="PS00163">
    <property type="entry name" value="FUMARATE_LYASES"/>
    <property type="match status" value="1"/>
</dbReference>
<gene>
    <name evidence="4" type="primary">pcaB</name>
    <name evidence="4" type="ORF">MPRF_55490</name>
</gene>
<dbReference type="Pfam" id="PF00206">
    <property type="entry name" value="Lyase_1"/>
    <property type="match status" value="1"/>
</dbReference>